<sequence length="160" mass="18146">MLSNRNHEKYNHNGYCYVKDRDSADGHLIFWRCDERGNGCKGRIWTTSCQNREFVRLVTDHSCSTTGDAAKVSVQQILTSVRQRAATTMENPAQIRSNVVQGASAAVLGFCFLISEVKFLPRIAPGISPPDVGETFRFVSLFRMFRMIFTVSSRFVTKHF</sequence>
<reference evidence="1" key="1">
    <citation type="submission" date="2023-11" db="EMBL/GenBank/DDBJ databases">
        <authorList>
            <person name="Poullet M."/>
        </authorList>
    </citation>
    <scope>NUCLEOTIDE SEQUENCE</scope>
    <source>
        <strain evidence="1">E1834</strain>
    </source>
</reference>
<proteinExistence type="predicted"/>
<organism evidence="1 2">
    <name type="scientific">Meloidogyne enterolobii</name>
    <name type="common">Root-knot nematode worm</name>
    <name type="synonym">Meloidogyne mayaguensis</name>
    <dbReference type="NCBI Taxonomy" id="390850"/>
    <lineage>
        <taxon>Eukaryota</taxon>
        <taxon>Metazoa</taxon>
        <taxon>Ecdysozoa</taxon>
        <taxon>Nematoda</taxon>
        <taxon>Chromadorea</taxon>
        <taxon>Rhabditida</taxon>
        <taxon>Tylenchina</taxon>
        <taxon>Tylenchomorpha</taxon>
        <taxon>Tylenchoidea</taxon>
        <taxon>Meloidogynidae</taxon>
        <taxon>Meloidogyninae</taxon>
        <taxon>Meloidogyne</taxon>
    </lineage>
</organism>
<accession>A0ACB0ZSR6</accession>
<comment type="caution">
    <text evidence="1">The sequence shown here is derived from an EMBL/GenBank/DDBJ whole genome shotgun (WGS) entry which is preliminary data.</text>
</comment>
<evidence type="ECO:0000313" key="1">
    <source>
        <dbReference type="EMBL" id="CAK5081926.1"/>
    </source>
</evidence>
<keyword evidence="2" id="KW-1185">Reference proteome</keyword>
<dbReference type="EMBL" id="CAVMJV010000045">
    <property type="protein sequence ID" value="CAK5081926.1"/>
    <property type="molecule type" value="Genomic_DNA"/>
</dbReference>
<evidence type="ECO:0000313" key="2">
    <source>
        <dbReference type="Proteomes" id="UP001497535"/>
    </source>
</evidence>
<gene>
    <name evidence="1" type="ORF">MENTE1834_LOCUS29166</name>
</gene>
<name>A0ACB0ZSR6_MELEN</name>
<protein>
    <submittedName>
        <fullName evidence="1">Uncharacterized protein</fullName>
    </submittedName>
</protein>
<dbReference type="Proteomes" id="UP001497535">
    <property type="component" value="Unassembled WGS sequence"/>
</dbReference>